<dbReference type="InterPro" id="IPR003604">
    <property type="entry name" value="Matrin/U1-like-C_Znf_C2H2"/>
</dbReference>
<dbReference type="Gene3D" id="3.30.160.60">
    <property type="entry name" value="Classic Zinc Finger"/>
    <property type="match status" value="1"/>
</dbReference>
<dbReference type="InterPro" id="IPR031781">
    <property type="entry name" value="SF3A2_dom"/>
</dbReference>
<dbReference type="Gene3D" id="2.60.40.2690">
    <property type="match status" value="1"/>
</dbReference>
<dbReference type="PANTHER" id="PTHR23205:SF0">
    <property type="entry name" value="SPLICING FACTOR 3A SUBUNIT 2"/>
    <property type="match status" value="1"/>
</dbReference>
<evidence type="ECO:0000256" key="2">
    <source>
        <dbReference type="ARBA" id="ARBA00008995"/>
    </source>
</evidence>
<dbReference type="AlphaFoldDB" id="A0AAV2S5W8"/>
<keyword evidence="5" id="KW-0747">Spliceosome</keyword>
<dbReference type="Proteomes" id="UP001497623">
    <property type="component" value="Unassembled WGS sequence"/>
</dbReference>
<dbReference type="GO" id="GO:0005686">
    <property type="term" value="C:U2 snRNP"/>
    <property type="evidence" value="ECO:0007669"/>
    <property type="project" value="TreeGrafter"/>
</dbReference>
<keyword evidence="13" id="KW-1185">Reference proteome</keyword>
<dbReference type="GO" id="GO:0000245">
    <property type="term" value="P:spliceosomal complex assembly"/>
    <property type="evidence" value="ECO:0007669"/>
    <property type="project" value="TreeGrafter"/>
</dbReference>
<protein>
    <recommendedName>
        <fullName evidence="11">Matrin-type domain-containing protein</fullName>
    </recommendedName>
</protein>
<feature type="region of interest" description="Disordered" evidence="10">
    <location>
        <begin position="1"/>
        <end position="25"/>
    </location>
</feature>
<comment type="caution">
    <text evidence="12">The sequence shown here is derived from an EMBL/GenBank/DDBJ whole genome shotgun (WGS) entry which is preliminary data.</text>
</comment>
<dbReference type="Pfam" id="PF12874">
    <property type="entry name" value="zf-met"/>
    <property type="match status" value="1"/>
</dbReference>
<dbReference type="SMART" id="SM00451">
    <property type="entry name" value="ZnF_U1"/>
    <property type="match status" value="1"/>
</dbReference>
<keyword evidence="6" id="KW-0863">Zinc-finger</keyword>
<evidence type="ECO:0000313" key="12">
    <source>
        <dbReference type="EMBL" id="CAL4161660.1"/>
    </source>
</evidence>
<evidence type="ECO:0000256" key="4">
    <source>
        <dbReference type="ARBA" id="ARBA00022723"/>
    </source>
</evidence>
<dbReference type="GO" id="GO:0008270">
    <property type="term" value="F:zinc ion binding"/>
    <property type="evidence" value="ECO:0007669"/>
    <property type="project" value="UniProtKB-KW"/>
</dbReference>
<evidence type="ECO:0000256" key="7">
    <source>
        <dbReference type="ARBA" id="ARBA00022833"/>
    </source>
</evidence>
<accession>A0AAV2S5W8</accession>
<gene>
    <name evidence="12" type="ORF">MNOR_LOCUS32663</name>
</gene>
<sequence length="316" mass="35641">MDFQHRAGGKTGGGGQASWSESNRDRRERLRQLALETIDLNKDPYFMKNHLGSYECKLCLTLHNNEGSYLAHTQGKKHQTNLARRAAKEAKEAPAQPAPEKPRVEMKKFVKIGRPGYRVTKQREPESAQQSLLFQVDYPEIADNITPRHRFMSAYEQKVEPPDRKWQYLLFAAEPYETIAFKLSESNDTRDRFGHIISQIAQSFFMRKLLKIDPLWDKYPPPPLLRILDTPLIFSCAAIDSSNITPPSRTPLPPQKPPGHRSITIKAAGPPSITIKPPGRRLYVCTTPPPPPLMPDLPSPTPILTSAPLPPPPSHP</sequence>
<keyword evidence="9" id="KW-0539">Nucleus</keyword>
<dbReference type="InterPro" id="IPR013087">
    <property type="entry name" value="Znf_C2H2_type"/>
</dbReference>
<dbReference type="SUPFAM" id="SSF57667">
    <property type="entry name" value="beta-beta-alpha zinc fingers"/>
    <property type="match status" value="1"/>
</dbReference>
<comment type="subcellular location">
    <subcellularLocation>
        <location evidence="1">Nucleus</location>
    </subcellularLocation>
</comment>
<evidence type="ECO:0000256" key="9">
    <source>
        <dbReference type="ARBA" id="ARBA00023242"/>
    </source>
</evidence>
<dbReference type="EMBL" id="CAXKWB010044919">
    <property type="protein sequence ID" value="CAL4161660.1"/>
    <property type="molecule type" value="Genomic_DNA"/>
</dbReference>
<keyword evidence="7" id="KW-0862">Zinc</keyword>
<name>A0AAV2S5W8_MEGNR</name>
<comment type="similarity">
    <text evidence="2">Belongs to the SF3A2 family.</text>
</comment>
<evidence type="ECO:0000256" key="5">
    <source>
        <dbReference type="ARBA" id="ARBA00022728"/>
    </source>
</evidence>
<dbReference type="GO" id="GO:0003676">
    <property type="term" value="F:nucleic acid binding"/>
    <property type="evidence" value="ECO:0007669"/>
    <property type="project" value="InterPro"/>
</dbReference>
<evidence type="ECO:0000256" key="6">
    <source>
        <dbReference type="ARBA" id="ARBA00022771"/>
    </source>
</evidence>
<feature type="domain" description="Matrin-type" evidence="11">
    <location>
        <begin position="54"/>
        <end position="84"/>
    </location>
</feature>
<feature type="compositionally biased region" description="Pro residues" evidence="10">
    <location>
        <begin position="287"/>
        <end position="301"/>
    </location>
</feature>
<dbReference type="PANTHER" id="PTHR23205">
    <property type="entry name" value="SPLICING FACTOR 3A SUBUNIT 2"/>
    <property type="match status" value="1"/>
</dbReference>
<dbReference type="SMART" id="SM01050">
    <property type="entry name" value="CactinC_cactus"/>
    <property type="match status" value="1"/>
</dbReference>
<organism evidence="12 13">
    <name type="scientific">Meganyctiphanes norvegica</name>
    <name type="common">Northern krill</name>
    <name type="synonym">Thysanopoda norvegica</name>
    <dbReference type="NCBI Taxonomy" id="48144"/>
    <lineage>
        <taxon>Eukaryota</taxon>
        <taxon>Metazoa</taxon>
        <taxon>Ecdysozoa</taxon>
        <taxon>Arthropoda</taxon>
        <taxon>Crustacea</taxon>
        <taxon>Multicrustacea</taxon>
        <taxon>Malacostraca</taxon>
        <taxon>Eumalacostraca</taxon>
        <taxon>Eucarida</taxon>
        <taxon>Euphausiacea</taxon>
        <taxon>Euphausiidae</taxon>
        <taxon>Meganyctiphanes</taxon>
    </lineage>
</organism>
<evidence type="ECO:0000256" key="1">
    <source>
        <dbReference type="ARBA" id="ARBA00004123"/>
    </source>
</evidence>
<keyword evidence="8" id="KW-0508">mRNA splicing</keyword>
<dbReference type="Pfam" id="PF16835">
    <property type="entry name" value="SF3A2"/>
    <property type="match status" value="1"/>
</dbReference>
<feature type="region of interest" description="Disordered" evidence="10">
    <location>
        <begin position="244"/>
        <end position="316"/>
    </location>
</feature>
<dbReference type="PROSITE" id="PS50171">
    <property type="entry name" value="ZF_MATRIN"/>
    <property type="match status" value="1"/>
</dbReference>
<reference evidence="12 13" key="1">
    <citation type="submission" date="2024-05" db="EMBL/GenBank/DDBJ databases">
        <authorList>
            <person name="Wallberg A."/>
        </authorList>
    </citation>
    <scope>NUCLEOTIDE SEQUENCE [LARGE SCALE GENOMIC DNA]</scope>
</reference>
<dbReference type="InterPro" id="IPR000690">
    <property type="entry name" value="Matrin/U1-C_Znf_C2H2"/>
</dbReference>
<evidence type="ECO:0000256" key="3">
    <source>
        <dbReference type="ARBA" id="ARBA00022664"/>
    </source>
</evidence>
<keyword evidence="4" id="KW-0479">Metal-binding</keyword>
<feature type="compositionally biased region" description="Pro residues" evidence="10">
    <location>
        <begin position="248"/>
        <end position="257"/>
    </location>
</feature>
<dbReference type="GO" id="GO:0071013">
    <property type="term" value="C:catalytic step 2 spliceosome"/>
    <property type="evidence" value="ECO:0007669"/>
    <property type="project" value="TreeGrafter"/>
</dbReference>
<dbReference type="InterPro" id="IPR036236">
    <property type="entry name" value="Znf_C2H2_sf"/>
</dbReference>
<keyword evidence="3" id="KW-0507">mRNA processing</keyword>
<evidence type="ECO:0000259" key="11">
    <source>
        <dbReference type="PROSITE" id="PS50171"/>
    </source>
</evidence>
<dbReference type="GO" id="GO:0071004">
    <property type="term" value="C:U2-type prespliceosome"/>
    <property type="evidence" value="ECO:0007669"/>
    <property type="project" value="TreeGrafter"/>
</dbReference>
<evidence type="ECO:0000256" key="8">
    <source>
        <dbReference type="ARBA" id="ARBA00023187"/>
    </source>
</evidence>
<proteinExistence type="inferred from homology"/>
<dbReference type="FunFam" id="3.30.160.60:FF:001216">
    <property type="entry name" value="Splicing factor 3A subunit 2"/>
    <property type="match status" value="1"/>
</dbReference>
<dbReference type="InterPro" id="IPR052092">
    <property type="entry name" value="SF3A2"/>
</dbReference>
<evidence type="ECO:0000313" key="13">
    <source>
        <dbReference type="Proteomes" id="UP001497623"/>
    </source>
</evidence>
<evidence type="ECO:0000256" key="10">
    <source>
        <dbReference type="SAM" id="MobiDB-lite"/>
    </source>
</evidence>
<feature type="non-terminal residue" evidence="12">
    <location>
        <position position="316"/>
    </location>
</feature>